<sequence length="207" mass="22333">MIRRECVIPSVSAADDAAFESLADVVRAMADLAEVRIVGGHMVGLLLAAFPVADLAPRRTNDADAGISTEVAGTQIIHDRLIAADYEPEGGNRLTRGDRAIDLLVPSLDGRFRPLIIEGRAYDATPGLALALTSEPIVIDLTVASLDGSEDRFDVPVPRSRSPWSSRRAHPARGRRRRTSRTSITCSRSATRTGTRKRAAGSSTRHR</sequence>
<name>A0ABM8GV93_9MICO</name>
<protein>
    <submittedName>
        <fullName evidence="2">Uncharacterized protein</fullName>
    </submittedName>
</protein>
<feature type="compositionally biased region" description="Basic residues" evidence="1">
    <location>
        <begin position="167"/>
        <end position="180"/>
    </location>
</feature>
<geneLocation type="plasmid" evidence="2 3">
    <name>pNBRC108728a</name>
</geneLocation>
<reference evidence="3" key="1">
    <citation type="journal article" date="2019" name="Int. J. Syst. Evol. Microbiol.">
        <title>The Global Catalogue of Microorganisms (GCM) 10K type strain sequencing project: providing services to taxonomists for standard genome sequencing and annotation.</title>
        <authorList>
            <consortium name="The Broad Institute Genomics Platform"/>
            <consortium name="The Broad Institute Genome Sequencing Center for Infectious Disease"/>
            <person name="Wu L."/>
            <person name="Ma J."/>
        </authorList>
    </citation>
    <scope>NUCLEOTIDE SEQUENCE [LARGE SCALE GENOMIC DNA]</scope>
    <source>
        <strain evidence="3">NBRC 108728</strain>
    </source>
</reference>
<keyword evidence="2" id="KW-0614">Plasmid</keyword>
<evidence type="ECO:0000313" key="3">
    <source>
        <dbReference type="Proteomes" id="UP001321486"/>
    </source>
</evidence>
<evidence type="ECO:0000256" key="1">
    <source>
        <dbReference type="SAM" id="MobiDB-lite"/>
    </source>
</evidence>
<dbReference type="Proteomes" id="UP001321486">
    <property type="component" value="Plasmid pNBRC108728a"/>
</dbReference>
<feature type="compositionally biased region" description="Low complexity" evidence="1">
    <location>
        <begin position="181"/>
        <end position="193"/>
    </location>
</feature>
<dbReference type="RefSeq" id="WP_286347242.1">
    <property type="nucleotide sequence ID" value="NZ_AP027733.1"/>
</dbReference>
<evidence type="ECO:0000313" key="2">
    <source>
        <dbReference type="EMBL" id="BDZ52384.1"/>
    </source>
</evidence>
<feature type="compositionally biased region" description="Low complexity" evidence="1">
    <location>
        <begin position="155"/>
        <end position="166"/>
    </location>
</feature>
<accession>A0ABM8GV93</accession>
<proteinExistence type="predicted"/>
<feature type="compositionally biased region" description="Basic residues" evidence="1">
    <location>
        <begin position="194"/>
        <end position="207"/>
    </location>
</feature>
<keyword evidence="3" id="KW-1185">Reference proteome</keyword>
<gene>
    <name evidence="2" type="ORF">GCM10025867_46250</name>
</gene>
<feature type="region of interest" description="Disordered" evidence="1">
    <location>
        <begin position="150"/>
        <end position="207"/>
    </location>
</feature>
<dbReference type="EMBL" id="AP027733">
    <property type="protein sequence ID" value="BDZ52384.1"/>
    <property type="molecule type" value="Genomic_DNA"/>
</dbReference>
<organism evidence="2 3">
    <name type="scientific">Frondihabitans sucicola</name>
    <dbReference type="NCBI Taxonomy" id="1268041"/>
    <lineage>
        <taxon>Bacteria</taxon>
        <taxon>Bacillati</taxon>
        <taxon>Actinomycetota</taxon>
        <taxon>Actinomycetes</taxon>
        <taxon>Micrococcales</taxon>
        <taxon>Microbacteriaceae</taxon>
        <taxon>Frondihabitans</taxon>
    </lineage>
</organism>